<evidence type="ECO:0000256" key="1">
    <source>
        <dbReference type="SAM" id="Phobius"/>
    </source>
</evidence>
<keyword evidence="1" id="KW-0472">Membrane</keyword>
<gene>
    <name evidence="2" type="primary">secG</name>
</gene>
<name>A0A1Z1MRE7_9FLOR</name>
<evidence type="ECO:0000313" key="2">
    <source>
        <dbReference type="EMBL" id="ARW68321.1"/>
    </source>
</evidence>
<keyword evidence="1" id="KW-1133">Transmembrane helix</keyword>
<feature type="transmembrane region" description="Helical" evidence="1">
    <location>
        <begin position="42"/>
        <end position="62"/>
    </location>
</feature>
<proteinExistence type="predicted"/>
<dbReference type="EMBL" id="MF101451">
    <property type="protein sequence ID" value="ARW68321.1"/>
    <property type="molecule type" value="Genomic_DNA"/>
</dbReference>
<keyword evidence="2" id="KW-0934">Plastid</keyword>
<keyword evidence="1" id="KW-0812">Transmembrane</keyword>
<organism evidence="2">
    <name type="scientific">Chondria sp.</name>
    <name type="common">in: red algae</name>
    <dbReference type="NCBI Taxonomy" id="1982705"/>
    <lineage>
        <taxon>Eukaryota</taxon>
        <taxon>Rhodophyta</taxon>
        <taxon>Florideophyceae</taxon>
        <taxon>Rhodymeniophycidae</taxon>
        <taxon>Ceramiales</taxon>
        <taxon>Rhodomelaceae</taxon>
        <taxon>Chondrieae</taxon>
        <taxon>Chondria</taxon>
    </lineage>
</organism>
<geneLocation type="chloroplast" evidence="2"/>
<accession>A0A1Z1MRE7</accession>
<protein>
    <submittedName>
        <fullName evidence="2">Preprotein-translocase subunit g</fullName>
    </submittedName>
</protein>
<reference evidence="2" key="1">
    <citation type="journal article" date="2017" name="J. Phycol.">
        <title>Analysis of chloroplast genomes and a supermatrix inform reclassification of the Rhodomelaceae (Rhodophyta).</title>
        <authorList>
            <person name="Diaz-Tapia P."/>
            <person name="Maggs C.A."/>
            <person name="West J.A."/>
            <person name="Verbruggen H."/>
        </authorList>
    </citation>
    <scope>NUCLEOTIDE SEQUENCE</scope>
    <source>
        <strain evidence="2">PD1582</strain>
    </source>
</reference>
<dbReference type="AlphaFoldDB" id="A0A1Z1MRE7"/>
<sequence length="63" mass="7346">MKIFFYLFSLLTTILILLVNPSKNNTFTYQSKVLNLRSSHLSVYRLIGFSVLMFFISIVILLL</sequence>
<keyword evidence="2" id="KW-0150">Chloroplast</keyword>